<sequence length="49" mass="5870">MGERQKTSSAMRQIDENLKRVYKDVEEGEIPDRFKDLLDRLKEQDSNEK</sequence>
<evidence type="ECO:0000259" key="1">
    <source>
        <dbReference type="Pfam" id="PF18557"/>
    </source>
</evidence>
<protein>
    <recommendedName>
        <fullName evidence="1">Anti-sigma factor NepR domain-containing protein</fullName>
    </recommendedName>
</protein>
<feature type="domain" description="Anti-sigma factor NepR" evidence="1">
    <location>
        <begin position="12"/>
        <end position="45"/>
    </location>
</feature>
<evidence type="ECO:0000313" key="3">
    <source>
        <dbReference type="Proteomes" id="UP000198885"/>
    </source>
</evidence>
<dbReference type="Pfam" id="PF18557">
    <property type="entry name" value="NepR"/>
    <property type="match status" value="1"/>
</dbReference>
<dbReference type="InterPro" id="IPR041649">
    <property type="entry name" value="NepR"/>
</dbReference>
<name>A0A1H9U8L2_9RHOB</name>
<reference evidence="2 3" key="1">
    <citation type="submission" date="2016-10" db="EMBL/GenBank/DDBJ databases">
        <authorList>
            <person name="de Groot N.N."/>
        </authorList>
    </citation>
    <scope>NUCLEOTIDE SEQUENCE [LARGE SCALE GENOMIC DNA]</scope>
    <source>
        <strain evidence="2 3">DSM 23042</strain>
    </source>
</reference>
<evidence type="ECO:0000313" key="2">
    <source>
        <dbReference type="EMBL" id="SES05796.1"/>
    </source>
</evidence>
<dbReference type="Proteomes" id="UP000198885">
    <property type="component" value="Unassembled WGS sequence"/>
</dbReference>
<keyword evidence="3" id="KW-1185">Reference proteome</keyword>
<dbReference type="STRING" id="641238.SAMN04490244_105110"/>
<proteinExistence type="predicted"/>
<accession>A0A1H9U8L2</accession>
<dbReference type="AlphaFoldDB" id="A0A1H9U8L2"/>
<dbReference type="EMBL" id="FOGU01000005">
    <property type="protein sequence ID" value="SES05796.1"/>
    <property type="molecule type" value="Genomic_DNA"/>
</dbReference>
<gene>
    <name evidence="2" type="ORF">SAMN04490244_105110</name>
</gene>
<organism evidence="2 3">
    <name type="scientific">Tranquillimonas rosea</name>
    <dbReference type="NCBI Taxonomy" id="641238"/>
    <lineage>
        <taxon>Bacteria</taxon>
        <taxon>Pseudomonadati</taxon>
        <taxon>Pseudomonadota</taxon>
        <taxon>Alphaproteobacteria</taxon>
        <taxon>Rhodobacterales</taxon>
        <taxon>Roseobacteraceae</taxon>
        <taxon>Tranquillimonas</taxon>
    </lineage>
</organism>